<keyword evidence="5 11" id="KW-0863">Zinc-finger</keyword>
<feature type="region of interest" description="Disordered" evidence="12">
    <location>
        <begin position="261"/>
        <end position="347"/>
    </location>
</feature>
<evidence type="ECO:0000256" key="10">
    <source>
        <dbReference type="ARBA" id="ARBA00023242"/>
    </source>
</evidence>
<evidence type="ECO:0000256" key="11">
    <source>
        <dbReference type="PROSITE-ProRule" id="PRU00042"/>
    </source>
</evidence>
<feature type="region of interest" description="Disordered" evidence="12">
    <location>
        <begin position="716"/>
        <end position="740"/>
    </location>
</feature>
<keyword evidence="10" id="KW-0539">Nucleus</keyword>
<feature type="domain" description="C2H2-type" evidence="14">
    <location>
        <begin position="401"/>
        <end position="429"/>
    </location>
</feature>
<dbReference type="InterPro" id="IPR000210">
    <property type="entry name" value="BTB/POZ_dom"/>
</dbReference>
<comment type="similarity">
    <text evidence="2">Belongs to the krueppel C2H2-type zinc-finger protein family.</text>
</comment>
<sequence>MLIVEKTTDFPSAEFSLVEDVALHFTCLMDRLNEQRLFQPDLCDVDIVLVRQHSTFPAHKGVLAAYSPFFHSLFAQSKQLRRVDLSLDALTSQGLQQILNFIYTSKLLVSSRTVRDVLNAATLLQMSDIAASCRDLISSHSLRTTCTDMAKHEALGSGEPAAAVMAPSQMYREIKQESELSRVYTQEGSSPFSVRVEEAGKTASQQKQYYQKEEGSGAGAGTDAFCKVEGNGEESKTTDGHSSFNRNQIIVEVNLNNQTLNVSKGSEGKSTTTTEATTMFGHCHDNDRDSEDDETNNDDAVEEDDDDLKRSDILGQSSEDEDDEEDEEEEENTLNIPGLPQVDMMDRPRRGTRALAMVSTTASMRQTLTEATLANQRPGGKRTLHSEGLGQKVRLEEKQHFPCKKCPRVFNNCWYLEKHMNVTHNRMQICNNCGKRFLLESELLLHQQTDCEKSIQCVTCGKAFKKLWSLHEHNKIVHGYAEKKFSCEICEKKFYTMAHVRKHMVAHTKDMPFTCETCGKSFKRSMSLKVHSLQHSGEKPFKCENCSERFQYKYQLRSHMSIHIGHKQFMCQWCGKDFNMKQYFDEHMKTHTGEKPYICEICGKSFTSRPNMKRHRRTHTGEKPYPCEVCGQRFRFSNMLKAHREKCFRISNPMVTDGNDPLGLDQPLASSAVDSSGQVQLGMALTATSVTTPTAASSPHPLHGTQLSLPLLHSMGGLPPTPHLPPPPPLFSAGRMNSSN</sequence>
<reference evidence="15" key="3">
    <citation type="submission" date="2025-09" db="UniProtKB">
        <authorList>
            <consortium name="Ensembl"/>
        </authorList>
    </citation>
    <scope>IDENTIFICATION</scope>
</reference>
<keyword evidence="4" id="KW-0677">Repeat</keyword>
<feature type="domain" description="C2H2-type" evidence="14">
    <location>
        <begin position="513"/>
        <end position="540"/>
    </location>
</feature>
<dbReference type="RefSeq" id="XP_026219116.1">
    <property type="nucleotide sequence ID" value="XM_026363331.1"/>
</dbReference>
<reference evidence="15" key="1">
    <citation type="submission" date="2021-04" db="EMBL/GenBank/DDBJ databases">
        <authorList>
            <consortium name="Wellcome Sanger Institute Data Sharing"/>
        </authorList>
    </citation>
    <scope>NUCLEOTIDE SEQUENCE [LARGE SCALE GENOMIC DNA]</scope>
</reference>
<keyword evidence="8" id="KW-0238">DNA-binding</keyword>
<dbReference type="SMART" id="SM00225">
    <property type="entry name" value="BTB"/>
    <property type="match status" value="1"/>
</dbReference>
<feature type="domain" description="C2H2-type" evidence="14">
    <location>
        <begin position="455"/>
        <end position="483"/>
    </location>
</feature>
<evidence type="ECO:0000256" key="3">
    <source>
        <dbReference type="ARBA" id="ARBA00022723"/>
    </source>
</evidence>
<feature type="compositionally biased region" description="Pro residues" evidence="12">
    <location>
        <begin position="719"/>
        <end position="730"/>
    </location>
</feature>
<keyword evidence="3" id="KW-0479">Metal-binding</keyword>
<dbReference type="STRING" id="64144.ENSATEP00000012962"/>
<accession>A0A3Q1HVD4</accession>
<feature type="domain" description="C2H2-type" evidence="14">
    <location>
        <begin position="597"/>
        <end position="624"/>
    </location>
</feature>
<dbReference type="Gene3D" id="3.30.160.60">
    <property type="entry name" value="Classic Zinc Finger"/>
    <property type="match status" value="7"/>
</dbReference>
<dbReference type="Pfam" id="PF00096">
    <property type="entry name" value="zf-C2H2"/>
    <property type="match status" value="6"/>
</dbReference>
<dbReference type="GO" id="GO:0008270">
    <property type="term" value="F:zinc ion binding"/>
    <property type="evidence" value="ECO:0007669"/>
    <property type="project" value="UniProtKB-KW"/>
</dbReference>
<proteinExistence type="inferred from homology"/>
<dbReference type="Gene3D" id="3.30.710.10">
    <property type="entry name" value="Potassium Channel Kv1.1, Chain A"/>
    <property type="match status" value="1"/>
</dbReference>
<dbReference type="Ensembl" id="ENSATET00000013178.3">
    <property type="protein sequence ID" value="ENSATEP00000012962.3"/>
    <property type="gene ID" value="ENSATEG00000009048.3"/>
</dbReference>
<evidence type="ECO:0000256" key="12">
    <source>
        <dbReference type="SAM" id="MobiDB-lite"/>
    </source>
</evidence>
<dbReference type="FunFam" id="3.30.160.60:FF:000166">
    <property type="entry name" value="Zinc finger and BTB domain-containing 49"/>
    <property type="match status" value="1"/>
</dbReference>
<organism evidence="15 16">
    <name type="scientific">Anabas testudineus</name>
    <name type="common">Climbing perch</name>
    <name type="synonym">Anthias testudineus</name>
    <dbReference type="NCBI Taxonomy" id="64144"/>
    <lineage>
        <taxon>Eukaryota</taxon>
        <taxon>Metazoa</taxon>
        <taxon>Chordata</taxon>
        <taxon>Craniata</taxon>
        <taxon>Vertebrata</taxon>
        <taxon>Euteleostomi</taxon>
        <taxon>Actinopterygii</taxon>
        <taxon>Neopterygii</taxon>
        <taxon>Teleostei</taxon>
        <taxon>Neoteleostei</taxon>
        <taxon>Acanthomorphata</taxon>
        <taxon>Anabantaria</taxon>
        <taxon>Anabantiformes</taxon>
        <taxon>Anabantoidei</taxon>
        <taxon>Anabantidae</taxon>
        <taxon>Anabas</taxon>
    </lineage>
</organism>
<feature type="compositionally biased region" description="Acidic residues" evidence="12">
    <location>
        <begin position="288"/>
        <end position="306"/>
    </location>
</feature>
<evidence type="ECO:0000256" key="6">
    <source>
        <dbReference type="ARBA" id="ARBA00022833"/>
    </source>
</evidence>
<comment type="subcellular location">
    <subcellularLocation>
        <location evidence="1">Nucleus</location>
    </subcellularLocation>
</comment>
<feature type="domain" description="BTB" evidence="13">
    <location>
        <begin position="43"/>
        <end position="111"/>
    </location>
</feature>
<evidence type="ECO:0008006" key="17">
    <source>
        <dbReference type="Google" id="ProtNLM"/>
    </source>
</evidence>
<evidence type="ECO:0000313" key="15">
    <source>
        <dbReference type="Ensembl" id="ENSATEP00000012962.3"/>
    </source>
</evidence>
<dbReference type="AlphaFoldDB" id="A0A3Q1HVD4"/>
<evidence type="ECO:0000256" key="1">
    <source>
        <dbReference type="ARBA" id="ARBA00004123"/>
    </source>
</evidence>
<dbReference type="PROSITE" id="PS50157">
    <property type="entry name" value="ZINC_FINGER_C2H2_2"/>
    <property type="match status" value="8"/>
</dbReference>
<dbReference type="FunFam" id="3.30.160.60:FF:000284">
    <property type="entry name" value="Zinc finger protein 652 isoform X1"/>
    <property type="match status" value="1"/>
</dbReference>
<keyword evidence="6" id="KW-0862">Zinc</keyword>
<dbReference type="SMART" id="SM00355">
    <property type="entry name" value="ZnF_C2H2"/>
    <property type="match status" value="9"/>
</dbReference>
<dbReference type="PROSITE" id="PS50097">
    <property type="entry name" value="BTB"/>
    <property type="match status" value="1"/>
</dbReference>
<dbReference type="FunFam" id="3.30.160.60:FF:001300">
    <property type="entry name" value="Zinc finger and BTB domain-containing protein 47"/>
    <property type="match status" value="1"/>
</dbReference>
<dbReference type="GO" id="GO:0000981">
    <property type="term" value="F:DNA-binding transcription factor activity, RNA polymerase II-specific"/>
    <property type="evidence" value="ECO:0007669"/>
    <property type="project" value="TreeGrafter"/>
</dbReference>
<evidence type="ECO:0000256" key="4">
    <source>
        <dbReference type="ARBA" id="ARBA00022737"/>
    </source>
</evidence>
<keyword evidence="9" id="KW-0804">Transcription</keyword>
<feature type="compositionally biased region" description="Acidic residues" evidence="12">
    <location>
        <begin position="318"/>
        <end position="332"/>
    </location>
</feature>
<evidence type="ECO:0000256" key="2">
    <source>
        <dbReference type="ARBA" id="ARBA00006991"/>
    </source>
</evidence>
<dbReference type="CTD" id="100536838"/>
<dbReference type="GO" id="GO:0003677">
    <property type="term" value="F:DNA binding"/>
    <property type="evidence" value="ECO:0007669"/>
    <property type="project" value="UniProtKB-KW"/>
</dbReference>
<dbReference type="GO" id="GO:0005634">
    <property type="term" value="C:nucleus"/>
    <property type="evidence" value="ECO:0007669"/>
    <property type="project" value="UniProtKB-SubCell"/>
</dbReference>
<reference evidence="15" key="2">
    <citation type="submission" date="2025-08" db="UniProtKB">
        <authorList>
            <consortium name="Ensembl"/>
        </authorList>
    </citation>
    <scope>IDENTIFICATION</scope>
</reference>
<evidence type="ECO:0000256" key="9">
    <source>
        <dbReference type="ARBA" id="ARBA00023163"/>
    </source>
</evidence>
<dbReference type="FunFam" id="3.30.160.60:FF:000900">
    <property type="entry name" value="Zinc finger and BTB domain containing 47"/>
    <property type="match status" value="1"/>
</dbReference>
<feature type="region of interest" description="Disordered" evidence="12">
    <location>
        <begin position="196"/>
        <end position="245"/>
    </location>
</feature>
<evidence type="ECO:0000259" key="13">
    <source>
        <dbReference type="PROSITE" id="PS50097"/>
    </source>
</evidence>
<dbReference type="PROSITE" id="PS00028">
    <property type="entry name" value="ZINC_FINGER_C2H2_1"/>
    <property type="match status" value="6"/>
</dbReference>
<dbReference type="Pfam" id="PF00651">
    <property type="entry name" value="BTB"/>
    <property type="match status" value="1"/>
</dbReference>
<keyword evidence="16" id="KW-1185">Reference proteome</keyword>
<dbReference type="InterPro" id="IPR013087">
    <property type="entry name" value="Znf_C2H2_type"/>
</dbReference>
<evidence type="ECO:0000313" key="16">
    <source>
        <dbReference type="Proteomes" id="UP000265040"/>
    </source>
</evidence>
<feature type="domain" description="C2H2-type" evidence="14">
    <location>
        <begin position="485"/>
        <end position="512"/>
    </location>
</feature>
<dbReference type="GeneTree" id="ENSGT00940000160089"/>
<dbReference type="Proteomes" id="UP000265040">
    <property type="component" value="Chromosome 2"/>
</dbReference>
<feature type="compositionally biased region" description="Low complexity" evidence="12">
    <location>
        <begin position="264"/>
        <end position="278"/>
    </location>
</feature>
<dbReference type="PANTHER" id="PTHR24394">
    <property type="entry name" value="ZINC FINGER PROTEIN"/>
    <property type="match status" value="1"/>
</dbReference>
<feature type="domain" description="C2H2-type" evidence="14">
    <location>
        <begin position="625"/>
        <end position="653"/>
    </location>
</feature>
<keyword evidence="7" id="KW-0805">Transcription regulation</keyword>
<evidence type="ECO:0000256" key="7">
    <source>
        <dbReference type="ARBA" id="ARBA00023015"/>
    </source>
</evidence>
<feature type="domain" description="C2H2-type" evidence="14">
    <location>
        <begin position="569"/>
        <end position="596"/>
    </location>
</feature>
<dbReference type="InterPro" id="IPR011333">
    <property type="entry name" value="SKP1/BTB/POZ_sf"/>
</dbReference>
<feature type="domain" description="C2H2-type" evidence="14">
    <location>
        <begin position="541"/>
        <end position="568"/>
    </location>
</feature>
<evidence type="ECO:0000256" key="8">
    <source>
        <dbReference type="ARBA" id="ARBA00023125"/>
    </source>
</evidence>
<evidence type="ECO:0000259" key="14">
    <source>
        <dbReference type="PROSITE" id="PS50157"/>
    </source>
</evidence>
<dbReference type="FunFam" id="3.30.160.60:FF:000550">
    <property type="entry name" value="Zinc finger and BTB domain-containing 47"/>
    <property type="match status" value="1"/>
</dbReference>
<dbReference type="InterPro" id="IPR036236">
    <property type="entry name" value="Znf_C2H2_sf"/>
</dbReference>
<dbReference type="GeneID" id="113164171"/>
<dbReference type="InParanoid" id="A0A3Q1HVD4"/>
<dbReference type="SUPFAM" id="SSF57667">
    <property type="entry name" value="beta-beta-alpha zinc fingers"/>
    <property type="match status" value="5"/>
</dbReference>
<protein>
    <recommendedName>
        <fullName evidence="17">Zinc finger and BTB domain containing 47b</fullName>
    </recommendedName>
</protein>
<evidence type="ECO:0000256" key="5">
    <source>
        <dbReference type="ARBA" id="ARBA00022771"/>
    </source>
</evidence>
<dbReference type="FunFam" id="3.30.160.60:FF:000312">
    <property type="entry name" value="Zinc finger and BTB domain-containing 47"/>
    <property type="match status" value="1"/>
</dbReference>
<name>A0A3Q1HVD4_ANATE</name>
<dbReference type="PANTHER" id="PTHR24394:SF24">
    <property type="entry name" value="ZINC FINGER AND BTB DOMAIN-CONTAINING PROTEIN 47"/>
    <property type="match status" value="1"/>
</dbReference>
<dbReference type="SUPFAM" id="SSF54695">
    <property type="entry name" value="POZ domain"/>
    <property type="match status" value="1"/>
</dbReference>